<protein>
    <submittedName>
        <fullName evidence="2">Uncharacterized protein</fullName>
    </submittedName>
</protein>
<dbReference type="EMBL" id="QZWG01000010">
    <property type="protein sequence ID" value="RZB85812.1"/>
    <property type="molecule type" value="Genomic_DNA"/>
</dbReference>
<proteinExistence type="predicted"/>
<dbReference type="Proteomes" id="UP000289340">
    <property type="component" value="Chromosome 10"/>
</dbReference>
<evidence type="ECO:0000256" key="1">
    <source>
        <dbReference type="SAM" id="Phobius"/>
    </source>
</evidence>
<dbReference type="AlphaFoldDB" id="A0A445IIV2"/>
<keyword evidence="1" id="KW-0472">Membrane</keyword>
<keyword evidence="1" id="KW-0812">Transmembrane</keyword>
<sequence>MLDLVIPSPCILIYQILPFVSTFHWPVFGIVSCNVLRSVKPPRKWEDKQRM</sequence>
<organism evidence="2 3">
    <name type="scientific">Glycine soja</name>
    <name type="common">Wild soybean</name>
    <dbReference type="NCBI Taxonomy" id="3848"/>
    <lineage>
        <taxon>Eukaryota</taxon>
        <taxon>Viridiplantae</taxon>
        <taxon>Streptophyta</taxon>
        <taxon>Embryophyta</taxon>
        <taxon>Tracheophyta</taxon>
        <taxon>Spermatophyta</taxon>
        <taxon>Magnoliopsida</taxon>
        <taxon>eudicotyledons</taxon>
        <taxon>Gunneridae</taxon>
        <taxon>Pentapetalae</taxon>
        <taxon>rosids</taxon>
        <taxon>fabids</taxon>
        <taxon>Fabales</taxon>
        <taxon>Fabaceae</taxon>
        <taxon>Papilionoideae</taxon>
        <taxon>50 kb inversion clade</taxon>
        <taxon>NPAAA clade</taxon>
        <taxon>indigoferoid/millettioid clade</taxon>
        <taxon>Phaseoleae</taxon>
        <taxon>Glycine</taxon>
        <taxon>Glycine subgen. Soja</taxon>
    </lineage>
</organism>
<accession>A0A445IIV2</accession>
<feature type="transmembrane region" description="Helical" evidence="1">
    <location>
        <begin position="12"/>
        <end position="36"/>
    </location>
</feature>
<keyword evidence="3" id="KW-1185">Reference proteome</keyword>
<evidence type="ECO:0000313" key="3">
    <source>
        <dbReference type="Proteomes" id="UP000289340"/>
    </source>
</evidence>
<name>A0A445IIV2_GLYSO</name>
<reference evidence="2 3" key="1">
    <citation type="submission" date="2018-09" db="EMBL/GenBank/DDBJ databases">
        <title>A high-quality reference genome of wild soybean provides a powerful tool to mine soybean genomes.</title>
        <authorList>
            <person name="Xie M."/>
            <person name="Chung C.Y.L."/>
            <person name="Li M.-W."/>
            <person name="Wong F.-L."/>
            <person name="Chan T.-F."/>
            <person name="Lam H.-M."/>
        </authorList>
    </citation>
    <scope>NUCLEOTIDE SEQUENCE [LARGE SCALE GENOMIC DNA]</scope>
    <source>
        <strain evidence="3">cv. W05</strain>
        <tissue evidence="2">Hypocotyl of etiolated seedlings</tissue>
    </source>
</reference>
<gene>
    <name evidence="2" type="ORF">D0Y65_026068</name>
</gene>
<evidence type="ECO:0000313" key="2">
    <source>
        <dbReference type="EMBL" id="RZB85812.1"/>
    </source>
</evidence>
<comment type="caution">
    <text evidence="2">The sequence shown here is derived from an EMBL/GenBank/DDBJ whole genome shotgun (WGS) entry which is preliminary data.</text>
</comment>
<keyword evidence="1" id="KW-1133">Transmembrane helix</keyword>